<dbReference type="Pfam" id="PF00389">
    <property type="entry name" value="2-Hacid_dh"/>
    <property type="match status" value="1"/>
</dbReference>
<dbReference type="InterPro" id="IPR006140">
    <property type="entry name" value="D-isomer_DH_NAD-bd"/>
</dbReference>
<dbReference type="eggNOG" id="COG0111">
    <property type="taxonomic scope" value="Bacteria"/>
</dbReference>
<evidence type="ECO:0000313" key="8">
    <source>
        <dbReference type="Proteomes" id="UP000182126"/>
    </source>
</evidence>
<keyword evidence="2 4" id="KW-0560">Oxidoreductase</keyword>
<comment type="similarity">
    <text evidence="1 4">Belongs to the D-isomer specific 2-hydroxyacid dehydrogenase family.</text>
</comment>
<dbReference type="GO" id="GO:0051287">
    <property type="term" value="F:NAD binding"/>
    <property type="evidence" value="ECO:0007669"/>
    <property type="project" value="InterPro"/>
</dbReference>
<dbReference type="InterPro" id="IPR036291">
    <property type="entry name" value="NAD(P)-bd_dom_sf"/>
</dbReference>
<protein>
    <submittedName>
        <fullName evidence="7">Phosphoglycerate dehydrogenase</fullName>
    </submittedName>
</protein>
<feature type="domain" description="D-isomer specific 2-hydroxyacid dehydrogenase NAD-binding" evidence="6">
    <location>
        <begin position="121"/>
        <end position="297"/>
    </location>
</feature>
<keyword evidence="3" id="KW-0520">NAD</keyword>
<evidence type="ECO:0000256" key="4">
    <source>
        <dbReference type="RuleBase" id="RU003719"/>
    </source>
</evidence>
<dbReference type="InterPro" id="IPR006139">
    <property type="entry name" value="D-isomer_2_OHA_DH_cat_dom"/>
</dbReference>
<evidence type="ECO:0000256" key="3">
    <source>
        <dbReference type="ARBA" id="ARBA00023027"/>
    </source>
</evidence>
<dbReference type="SUPFAM" id="SSF52283">
    <property type="entry name" value="Formate/glycerate dehydrogenase catalytic domain-like"/>
    <property type="match status" value="1"/>
</dbReference>
<dbReference type="RefSeq" id="WP_083370977.1">
    <property type="nucleotide sequence ID" value="NZ_JBFBMG010000002.1"/>
</dbReference>
<dbReference type="Proteomes" id="UP000182126">
    <property type="component" value="Chromosome I"/>
</dbReference>
<gene>
    <name evidence="7" type="ORF">SAMN04489809_2190</name>
</gene>
<dbReference type="PANTHER" id="PTHR42789:SF1">
    <property type="entry name" value="D-ISOMER SPECIFIC 2-HYDROXYACID DEHYDROGENASE FAMILY PROTEIN (AFU_ORTHOLOGUE AFUA_6G10090)"/>
    <property type="match status" value="1"/>
</dbReference>
<proteinExistence type="inferred from homology"/>
<accession>A0A1H1TGX0</accession>
<dbReference type="Gene3D" id="3.40.50.720">
    <property type="entry name" value="NAD(P)-binding Rossmann-like Domain"/>
    <property type="match status" value="2"/>
</dbReference>
<dbReference type="PANTHER" id="PTHR42789">
    <property type="entry name" value="D-ISOMER SPECIFIC 2-HYDROXYACID DEHYDROGENASE FAMILY PROTEIN (AFU_ORTHOLOGUE AFUA_6G10090)"/>
    <property type="match status" value="1"/>
</dbReference>
<dbReference type="Pfam" id="PF02826">
    <property type="entry name" value="2-Hacid_dh_C"/>
    <property type="match status" value="1"/>
</dbReference>
<evidence type="ECO:0000256" key="2">
    <source>
        <dbReference type="ARBA" id="ARBA00023002"/>
    </source>
</evidence>
<dbReference type="AlphaFoldDB" id="A0A1H1TGX0"/>
<evidence type="ECO:0000259" key="6">
    <source>
        <dbReference type="Pfam" id="PF02826"/>
    </source>
</evidence>
<dbReference type="PROSITE" id="PS00670">
    <property type="entry name" value="D_2_HYDROXYACID_DH_2"/>
    <property type="match status" value="1"/>
</dbReference>
<organism evidence="7 8">
    <name type="scientific">Microbacterium paraoxydans</name>
    <dbReference type="NCBI Taxonomy" id="199592"/>
    <lineage>
        <taxon>Bacteria</taxon>
        <taxon>Bacillati</taxon>
        <taxon>Actinomycetota</taxon>
        <taxon>Actinomycetes</taxon>
        <taxon>Micrococcales</taxon>
        <taxon>Microbacteriaceae</taxon>
        <taxon>Microbacterium</taxon>
    </lineage>
</organism>
<reference evidence="7 8" key="1">
    <citation type="submission" date="2016-10" db="EMBL/GenBank/DDBJ databases">
        <authorList>
            <person name="de Groot N.N."/>
        </authorList>
    </citation>
    <scope>NUCLEOTIDE SEQUENCE [LARGE SCALE GENOMIC DNA]</scope>
    <source>
        <strain evidence="7 8">DSM 15019</strain>
    </source>
</reference>
<dbReference type="EMBL" id="LT629770">
    <property type="protein sequence ID" value="SDS58779.1"/>
    <property type="molecule type" value="Genomic_DNA"/>
</dbReference>
<sequence>MTAGTGAPSVVAVVSAELFAEFFSPEDAARLEAVAARLGGTFVRVDRLADAVLDEARVVVTSWGVGPFDHAVLATLPKLELVAHTGATIKPFATDELFDRGVRVTQAGAGMARSVAEVSLTFTLALLHRVPEMHDALRAGSGWWDAEAVGVQHEILGAPIAVIGASRTGRAYLELLRALGAQPLLVDPTLEAAEAASLGAELVTLDEALRRAQIVAVHAPTLPETHHLIGARELALMPDGAGLVNTARSWLVDEAALLAELRRGRLSAAIDVFDEEPLPAESPFRSAPRVLLTPHRAAGTREGRLRQGRIVADELDAFAAGRPLAHAVDRAQLSSMA</sequence>
<dbReference type="GO" id="GO:0016616">
    <property type="term" value="F:oxidoreductase activity, acting on the CH-OH group of donors, NAD or NADP as acceptor"/>
    <property type="evidence" value="ECO:0007669"/>
    <property type="project" value="InterPro"/>
</dbReference>
<name>A0A1H1TGX0_9MICO</name>
<evidence type="ECO:0000313" key="7">
    <source>
        <dbReference type="EMBL" id="SDS58779.1"/>
    </source>
</evidence>
<dbReference type="SUPFAM" id="SSF51735">
    <property type="entry name" value="NAD(P)-binding Rossmann-fold domains"/>
    <property type="match status" value="1"/>
</dbReference>
<feature type="domain" description="D-isomer specific 2-hydroxyacid dehydrogenase catalytic" evidence="5">
    <location>
        <begin position="47"/>
        <end position="328"/>
    </location>
</feature>
<dbReference type="GeneID" id="36300117"/>
<dbReference type="InterPro" id="IPR050857">
    <property type="entry name" value="D-2-hydroxyacid_DH"/>
</dbReference>
<evidence type="ECO:0000256" key="1">
    <source>
        <dbReference type="ARBA" id="ARBA00005854"/>
    </source>
</evidence>
<dbReference type="InterPro" id="IPR029753">
    <property type="entry name" value="D-isomer_DH_CS"/>
</dbReference>
<dbReference type="CDD" id="cd12167">
    <property type="entry name" value="2-Hacid_dh_8"/>
    <property type="match status" value="1"/>
</dbReference>
<evidence type="ECO:0000259" key="5">
    <source>
        <dbReference type="Pfam" id="PF00389"/>
    </source>
</evidence>